<proteinExistence type="inferred from homology"/>
<evidence type="ECO:0000256" key="10">
    <source>
        <dbReference type="ARBA" id="ARBA00022989"/>
    </source>
</evidence>
<evidence type="ECO:0000313" key="14">
    <source>
        <dbReference type="Proteomes" id="UP000035680"/>
    </source>
</evidence>
<evidence type="ECO:0000256" key="6">
    <source>
        <dbReference type="ARBA" id="ARBA00022475"/>
    </source>
</evidence>
<evidence type="ECO:0000256" key="13">
    <source>
        <dbReference type="SAM" id="Phobius"/>
    </source>
</evidence>
<keyword evidence="6" id="KW-1003">Cell membrane</keyword>
<keyword evidence="14" id="KW-1185">Reference proteome</keyword>
<dbReference type="Pfam" id="PF03083">
    <property type="entry name" value="MtN3_slv"/>
    <property type="match status" value="1"/>
</dbReference>
<evidence type="ECO:0000256" key="2">
    <source>
        <dbReference type="ARBA" id="ARBA00004653"/>
    </source>
</evidence>
<accession>A0A0K0G130</accession>
<evidence type="ECO:0000256" key="9">
    <source>
        <dbReference type="ARBA" id="ARBA00022737"/>
    </source>
</evidence>
<dbReference type="WBParaSite" id="SVE_1841700.1">
    <property type="protein sequence ID" value="SVE_1841700.1"/>
    <property type="gene ID" value="SVE_1841700"/>
</dbReference>
<sequence length="117" mass="13307">MLYYINSNGDIEDKIENLGTVCVIFNVLTNSAPFVDLHTVVKNKSTESMPFPIILAAWAGSVQWYFYGFLLNDIYLQIPNGLSVIICTLQLALFWIYPSNKKNNVRDDEEKLITANI</sequence>
<dbReference type="GO" id="GO:0005886">
    <property type="term" value="C:plasma membrane"/>
    <property type="evidence" value="ECO:0007669"/>
    <property type="project" value="UniProtKB-SubCell"/>
</dbReference>
<keyword evidence="10 13" id="KW-1133">Transmembrane helix</keyword>
<keyword evidence="5" id="KW-0813">Transport</keyword>
<comment type="subcellular location">
    <subcellularLocation>
        <location evidence="1">Cell membrane</location>
        <topology evidence="1">Multi-pass membrane protein</topology>
    </subcellularLocation>
    <subcellularLocation>
        <location evidence="2">Golgi apparatus membrane</location>
        <topology evidence="2">Multi-pass membrane protein</topology>
    </subcellularLocation>
</comment>
<feature type="transmembrane region" description="Helical" evidence="13">
    <location>
        <begin position="74"/>
        <end position="97"/>
    </location>
</feature>
<evidence type="ECO:0000256" key="11">
    <source>
        <dbReference type="ARBA" id="ARBA00023034"/>
    </source>
</evidence>
<reference evidence="15" key="2">
    <citation type="submission" date="2015-08" db="UniProtKB">
        <authorList>
            <consortium name="WormBaseParasite"/>
        </authorList>
    </citation>
    <scope>IDENTIFICATION</scope>
</reference>
<evidence type="ECO:0000256" key="4">
    <source>
        <dbReference type="ARBA" id="ARBA00021741"/>
    </source>
</evidence>
<evidence type="ECO:0000256" key="1">
    <source>
        <dbReference type="ARBA" id="ARBA00004651"/>
    </source>
</evidence>
<keyword evidence="12 13" id="KW-0472">Membrane</keyword>
<dbReference type="GO" id="GO:0000139">
    <property type="term" value="C:Golgi membrane"/>
    <property type="evidence" value="ECO:0007669"/>
    <property type="project" value="UniProtKB-SubCell"/>
</dbReference>
<evidence type="ECO:0000256" key="3">
    <source>
        <dbReference type="ARBA" id="ARBA00007809"/>
    </source>
</evidence>
<keyword evidence="7" id="KW-0762">Sugar transport</keyword>
<reference evidence="14" key="1">
    <citation type="submission" date="2014-07" db="EMBL/GenBank/DDBJ databases">
        <authorList>
            <person name="Martin A.A"/>
            <person name="De Silva N."/>
        </authorList>
    </citation>
    <scope>NUCLEOTIDE SEQUENCE</scope>
</reference>
<comment type="similarity">
    <text evidence="3">Belongs to the SWEET sugar transporter family.</text>
</comment>
<dbReference type="AlphaFoldDB" id="A0A0K0G130"/>
<dbReference type="InterPro" id="IPR004316">
    <property type="entry name" value="SWEET_rpt"/>
</dbReference>
<dbReference type="GO" id="GO:0051119">
    <property type="term" value="F:sugar transmembrane transporter activity"/>
    <property type="evidence" value="ECO:0007669"/>
    <property type="project" value="InterPro"/>
</dbReference>
<keyword evidence="9" id="KW-0677">Repeat</keyword>
<evidence type="ECO:0000256" key="5">
    <source>
        <dbReference type="ARBA" id="ARBA00022448"/>
    </source>
</evidence>
<feature type="transmembrane region" description="Helical" evidence="13">
    <location>
        <begin position="51"/>
        <end position="68"/>
    </location>
</feature>
<dbReference type="Gene3D" id="1.20.1280.290">
    <property type="match status" value="1"/>
</dbReference>
<organism evidence="14 15">
    <name type="scientific">Strongyloides venezuelensis</name>
    <name type="common">Threadworm</name>
    <dbReference type="NCBI Taxonomy" id="75913"/>
    <lineage>
        <taxon>Eukaryota</taxon>
        <taxon>Metazoa</taxon>
        <taxon>Ecdysozoa</taxon>
        <taxon>Nematoda</taxon>
        <taxon>Chromadorea</taxon>
        <taxon>Rhabditida</taxon>
        <taxon>Tylenchina</taxon>
        <taxon>Panagrolaimomorpha</taxon>
        <taxon>Strongyloidoidea</taxon>
        <taxon>Strongyloididae</taxon>
        <taxon>Strongyloides</taxon>
    </lineage>
</organism>
<protein>
    <recommendedName>
        <fullName evidence="4">Sugar transporter SWEET1</fullName>
    </recommendedName>
</protein>
<evidence type="ECO:0000256" key="8">
    <source>
        <dbReference type="ARBA" id="ARBA00022692"/>
    </source>
</evidence>
<dbReference type="PANTHER" id="PTHR10791:SF30">
    <property type="entry name" value="SUGAR TRANSPORTER SWEET1"/>
    <property type="match status" value="1"/>
</dbReference>
<keyword evidence="11" id="KW-0333">Golgi apparatus</keyword>
<evidence type="ECO:0000313" key="15">
    <source>
        <dbReference type="WBParaSite" id="SVE_1841700.1"/>
    </source>
</evidence>
<dbReference type="InterPro" id="IPR047664">
    <property type="entry name" value="SWEET"/>
</dbReference>
<dbReference type="PANTHER" id="PTHR10791">
    <property type="entry name" value="RAG1-ACTIVATING PROTEIN 1"/>
    <property type="match status" value="1"/>
</dbReference>
<name>A0A0K0G130_STRVS</name>
<evidence type="ECO:0000256" key="12">
    <source>
        <dbReference type="ARBA" id="ARBA00023136"/>
    </source>
</evidence>
<evidence type="ECO:0000256" key="7">
    <source>
        <dbReference type="ARBA" id="ARBA00022597"/>
    </source>
</evidence>
<dbReference type="FunFam" id="1.20.1280.290:FF:000004">
    <property type="entry name" value="Sugar transporter SWEET"/>
    <property type="match status" value="1"/>
</dbReference>
<keyword evidence="8 13" id="KW-0812">Transmembrane</keyword>
<dbReference type="Proteomes" id="UP000035680">
    <property type="component" value="Unassembled WGS sequence"/>
</dbReference>